<evidence type="ECO:0000313" key="8">
    <source>
        <dbReference type="EMBL" id="RZU53783.1"/>
    </source>
</evidence>
<evidence type="ECO:0000259" key="7">
    <source>
        <dbReference type="PROSITE" id="PS50850"/>
    </source>
</evidence>
<dbReference type="EMBL" id="SHKY01000001">
    <property type="protein sequence ID" value="RZU53783.1"/>
    <property type="molecule type" value="Genomic_DNA"/>
</dbReference>
<dbReference type="InterPro" id="IPR011701">
    <property type="entry name" value="MFS"/>
</dbReference>
<dbReference type="SUPFAM" id="SSF103473">
    <property type="entry name" value="MFS general substrate transporter"/>
    <property type="match status" value="1"/>
</dbReference>
<feature type="transmembrane region" description="Helical" evidence="6">
    <location>
        <begin position="229"/>
        <end position="254"/>
    </location>
</feature>
<dbReference type="InterPro" id="IPR020846">
    <property type="entry name" value="MFS_dom"/>
</dbReference>
<feature type="transmembrane region" description="Helical" evidence="6">
    <location>
        <begin position="201"/>
        <end position="223"/>
    </location>
</feature>
<dbReference type="CDD" id="cd17324">
    <property type="entry name" value="MFS_NepI_like"/>
    <property type="match status" value="1"/>
</dbReference>
<dbReference type="GO" id="GO:0005886">
    <property type="term" value="C:plasma membrane"/>
    <property type="evidence" value="ECO:0007669"/>
    <property type="project" value="UniProtKB-SubCell"/>
</dbReference>
<dbReference type="Pfam" id="PF07690">
    <property type="entry name" value="MFS_1"/>
    <property type="match status" value="1"/>
</dbReference>
<feature type="domain" description="Major facilitator superfamily (MFS) profile" evidence="7">
    <location>
        <begin position="4"/>
        <end position="379"/>
    </location>
</feature>
<dbReference type="Proteomes" id="UP000292564">
    <property type="component" value="Unassembled WGS sequence"/>
</dbReference>
<gene>
    <name evidence="8" type="ORF">EV385_5717</name>
</gene>
<feature type="transmembrane region" description="Helical" evidence="6">
    <location>
        <begin position="128"/>
        <end position="148"/>
    </location>
</feature>
<feature type="transmembrane region" description="Helical" evidence="6">
    <location>
        <begin position="354"/>
        <end position="375"/>
    </location>
</feature>
<reference evidence="8 9" key="1">
    <citation type="submission" date="2019-02" db="EMBL/GenBank/DDBJ databases">
        <title>Sequencing the genomes of 1000 actinobacteria strains.</title>
        <authorList>
            <person name="Klenk H.-P."/>
        </authorList>
    </citation>
    <scope>NUCLEOTIDE SEQUENCE [LARGE SCALE GENOMIC DNA]</scope>
    <source>
        <strain evidence="8 9">DSM 45162</strain>
    </source>
</reference>
<evidence type="ECO:0000256" key="3">
    <source>
        <dbReference type="ARBA" id="ARBA00022692"/>
    </source>
</evidence>
<feature type="transmembrane region" description="Helical" evidence="6">
    <location>
        <begin position="38"/>
        <end position="63"/>
    </location>
</feature>
<organism evidence="8 9">
    <name type="scientific">Krasilnikovia cinnamomea</name>
    <dbReference type="NCBI Taxonomy" id="349313"/>
    <lineage>
        <taxon>Bacteria</taxon>
        <taxon>Bacillati</taxon>
        <taxon>Actinomycetota</taxon>
        <taxon>Actinomycetes</taxon>
        <taxon>Micromonosporales</taxon>
        <taxon>Micromonosporaceae</taxon>
        <taxon>Krasilnikovia</taxon>
    </lineage>
</organism>
<protein>
    <submittedName>
        <fullName evidence="8">DHA1 family inner membrane transport protein</fullName>
    </submittedName>
</protein>
<evidence type="ECO:0000313" key="9">
    <source>
        <dbReference type="Proteomes" id="UP000292564"/>
    </source>
</evidence>
<comment type="caution">
    <text evidence="8">The sequence shown here is derived from an EMBL/GenBank/DDBJ whole genome shotgun (WGS) entry which is preliminary data.</text>
</comment>
<comment type="subcellular location">
    <subcellularLocation>
        <location evidence="1">Cell membrane</location>
        <topology evidence="1">Multi-pass membrane protein</topology>
    </subcellularLocation>
</comment>
<feature type="transmembrane region" description="Helical" evidence="6">
    <location>
        <begin position="160"/>
        <end position="180"/>
    </location>
</feature>
<dbReference type="InterPro" id="IPR050189">
    <property type="entry name" value="MFS_Efflux_Transporters"/>
</dbReference>
<dbReference type="OrthoDB" id="4335859at2"/>
<keyword evidence="2" id="KW-1003">Cell membrane</keyword>
<keyword evidence="5 6" id="KW-0472">Membrane</keyword>
<feature type="transmembrane region" description="Helical" evidence="6">
    <location>
        <begin position="70"/>
        <end position="93"/>
    </location>
</feature>
<dbReference type="Gene3D" id="1.20.1250.20">
    <property type="entry name" value="MFS general substrate transporter like domains"/>
    <property type="match status" value="2"/>
</dbReference>
<proteinExistence type="predicted"/>
<name>A0A4Q7ZT04_9ACTN</name>
<feature type="transmembrane region" description="Helical" evidence="6">
    <location>
        <begin position="289"/>
        <end position="309"/>
    </location>
</feature>
<evidence type="ECO:0000256" key="1">
    <source>
        <dbReference type="ARBA" id="ARBA00004651"/>
    </source>
</evidence>
<feature type="transmembrane region" description="Helical" evidence="6">
    <location>
        <begin position="266"/>
        <end position="283"/>
    </location>
</feature>
<keyword evidence="9" id="KW-1185">Reference proteome</keyword>
<evidence type="ECO:0000256" key="5">
    <source>
        <dbReference type="ARBA" id="ARBA00023136"/>
    </source>
</evidence>
<dbReference type="PANTHER" id="PTHR43124">
    <property type="entry name" value="PURINE EFFLUX PUMP PBUE"/>
    <property type="match status" value="1"/>
</dbReference>
<evidence type="ECO:0000256" key="2">
    <source>
        <dbReference type="ARBA" id="ARBA00022475"/>
    </source>
</evidence>
<dbReference type="GO" id="GO:0022857">
    <property type="term" value="F:transmembrane transporter activity"/>
    <property type="evidence" value="ECO:0007669"/>
    <property type="project" value="InterPro"/>
</dbReference>
<feature type="transmembrane region" description="Helical" evidence="6">
    <location>
        <begin position="99"/>
        <end position="121"/>
    </location>
</feature>
<dbReference type="AlphaFoldDB" id="A0A4Q7ZT04"/>
<evidence type="ECO:0000256" key="4">
    <source>
        <dbReference type="ARBA" id="ARBA00022989"/>
    </source>
</evidence>
<dbReference type="PANTHER" id="PTHR43124:SF8">
    <property type="entry name" value="INNER MEMBRANE TRANSPORT PROTEIN YDHP"/>
    <property type="match status" value="1"/>
</dbReference>
<evidence type="ECO:0000256" key="6">
    <source>
        <dbReference type="SAM" id="Phobius"/>
    </source>
</evidence>
<keyword evidence="3 6" id="KW-0812">Transmembrane</keyword>
<sequence>MPVALLALAISAFGIGTTEFVIMGLLPEVATDLHVSIPVAGSLVSGYALGVVAGAPVLALAAARVNRRHALAGLMLLFVAGNLLCAVASNYPVLMTGRVVAALCHGAFFGIGSVLAADLVAPHRRASAIALMFSGLTLANVLGVPLGTALGQRFGWRSTFWAVTAIGLVSLVGLLLFVPGDTVSRRETLRAQLAPLRRVEVWLALATTVLGFGGLFASFTYVAPMMTEVAGFAPGTVTWLLVLFGAGLCIGNAVGGRLADRFPARSLLVLLALLCGVLVAYRFTVATQAGAAVTLFLVGVAGFATVPGLQMRVIEEAGGTTTLAAAVNIAAFNLGNAVGAYLGGVVIDARLGYAAPNLAGAVLAAGGLILCAVGVRRSARRRARNAAADPAARPRVAA</sequence>
<dbReference type="PROSITE" id="PS50850">
    <property type="entry name" value="MFS"/>
    <property type="match status" value="1"/>
</dbReference>
<accession>A0A4Q7ZT04</accession>
<dbReference type="RefSeq" id="WP_130512232.1">
    <property type="nucleotide sequence ID" value="NZ_SHKY01000001.1"/>
</dbReference>
<feature type="transmembrane region" description="Helical" evidence="6">
    <location>
        <begin position="321"/>
        <end position="342"/>
    </location>
</feature>
<dbReference type="InterPro" id="IPR036259">
    <property type="entry name" value="MFS_trans_sf"/>
</dbReference>
<keyword evidence="4 6" id="KW-1133">Transmembrane helix</keyword>